<evidence type="ECO:0000256" key="2">
    <source>
        <dbReference type="ARBA" id="ARBA00009865"/>
    </source>
</evidence>
<dbReference type="GO" id="GO:0004553">
    <property type="term" value="F:hydrolase activity, hydrolyzing O-glycosyl compounds"/>
    <property type="evidence" value="ECO:0007669"/>
    <property type="project" value="InterPro"/>
</dbReference>
<proteinExistence type="inferred from homology"/>
<dbReference type="AlphaFoldDB" id="A0A5D4HBB9"/>
<dbReference type="InterPro" id="IPR050727">
    <property type="entry name" value="GH43_arabinanases"/>
</dbReference>
<dbReference type="PANTHER" id="PTHR43301:SF3">
    <property type="entry name" value="ARABINAN ENDO-1,5-ALPHA-L-ARABINOSIDASE A-RELATED"/>
    <property type="match status" value="1"/>
</dbReference>
<evidence type="ECO:0000256" key="4">
    <source>
        <dbReference type="ARBA" id="ARBA00023295"/>
    </source>
</evidence>
<evidence type="ECO:0000313" key="8">
    <source>
        <dbReference type="EMBL" id="TYR37864.1"/>
    </source>
</evidence>
<dbReference type="InterPro" id="IPR006710">
    <property type="entry name" value="Glyco_hydro_43"/>
</dbReference>
<dbReference type="PANTHER" id="PTHR43301">
    <property type="entry name" value="ARABINAN ENDO-1,5-ALPHA-L-ARABINOSIDASE"/>
    <property type="match status" value="1"/>
</dbReference>
<dbReference type="EMBL" id="VTAV01000001">
    <property type="protein sequence ID" value="TYR37864.1"/>
    <property type="molecule type" value="Genomic_DNA"/>
</dbReference>
<keyword evidence="9" id="KW-1185">Reference proteome</keyword>
<comment type="caution">
    <text evidence="8">The sequence shown here is derived from an EMBL/GenBank/DDBJ whole genome shotgun (WGS) entry which is preliminary data.</text>
</comment>
<feature type="site" description="Important for catalytic activity, responsible for pKa modulation of the active site Glu and correct orientation of both the proton donor and substrate" evidence="5">
    <location>
        <position position="180"/>
    </location>
</feature>
<evidence type="ECO:0000313" key="9">
    <source>
        <dbReference type="Proteomes" id="UP000322362"/>
    </source>
</evidence>
<evidence type="ECO:0000256" key="6">
    <source>
        <dbReference type="RuleBase" id="RU361187"/>
    </source>
</evidence>
<accession>A0A5D4HBB9</accession>
<dbReference type="Pfam" id="PF04616">
    <property type="entry name" value="Glyco_hydro_43"/>
    <property type="match status" value="1"/>
</dbReference>
<evidence type="ECO:0000256" key="5">
    <source>
        <dbReference type="PIRSR" id="PIRSR606710-2"/>
    </source>
</evidence>
<dbReference type="InterPro" id="IPR023296">
    <property type="entry name" value="Glyco_hydro_beta-prop_sf"/>
</dbReference>
<dbReference type="GO" id="GO:0005975">
    <property type="term" value="P:carbohydrate metabolic process"/>
    <property type="evidence" value="ECO:0007669"/>
    <property type="project" value="InterPro"/>
</dbReference>
<name>A0A5D4HBB9_9SPHI</name>
<keyword evidence="7" id="KW-0732">Signal</keyword>
<dbReference type="SUPFAM" id="SSF75005">
    <property type="entry name" value="Arabinanase/levansucrase/invertase"/>
    <property type="match status" value="1"/>
</dbReference>
<gene>
    <name evidence="8" type="ORF">FXV77_00830</name>
</gene>
<feature type="chain" id="PRO_5022698473" evidence="7">
    <location>
        <begin position="30"/>
        <end position="372"/>
    </location>
</feature>
<evidence type="ECO:0000256" key="3">
    <source>
        <dbReference type="ARBA" id="ARBA00022801"/>
    </source>
</evidence>
<comment type="similarity">
    <text evidence="2 6">Belongs to the glycosyl hydrolase 43 family.</text>
</comment>
<dbReference type="Gene3D" id="2.115.10.20">
    <property type="entry name" value="Glycosyl hydrolase domain, family 43"/>
    <property type="match status" value="1"/>
</dbReference>
<sequence>MRIKLKKKNKRSILSVLQVIASCLFLACASSNGGQGQAYRQSERNVVDQFVNPVFEPILADPTVLHDPISGSFYAYGTQDDWGDGAGSRLVPVLKSQDLTKWEVIGEAFESKPSWKKSGGIWAPEAVYMEDKYFLYYAYSTWGDANPGVGVATADKPEGPFKDHGKIFDSKSIDVPNSIDPFLWEENGEKYLFWGSFDNGPKQGTYGVPLQENGIQIMDPADKFKIAAGDLEAVIIHKRDNYYYFIGSRGSCCEGVRSTYHMVVGRSKNLKGPYLDKEGRDLRERGNGTLMLKANDKFVGVGHGSRIMTDDADQDWIIYHGIDVAKGKVSGGASRRMLFLDKVDWVDGWPTINGDMPSTNAQNKPYFKQKKS</sequence>
<comment type="pathway">
    <text evidence="1">Glycan metabolism; L-arabinan degradation.</text>
</comment>
<protein>
    <submittedName>
        <fullName evidence="8">Family 43 glycosylhydrolase</fullName>
    </submittedName>
</protein>
<evidence type="ECO:0000256" key="1">
    <source>
        <dbReference type="ARBA" id="ARBA00004834"/>
    </source>
</evidence>
<dbReference type="CDD" id="cd18616">
    <property type="entry name" value="GH43_ABN-like"/>
    <property type="match status" value="1"/>
</dbReference>
<organism evidence="8 9">
    <name type="scientific">Sphingobacterium phlebotomi</name>
    <dbReference type="NCBI Taxonomy" id="2605433"/>
    <lineage>
        <taxon>Bacteria</taxon>
        <taxon>Pseudomonadati</taxon>
        <taxon>Bacteroidota</taxon>
        <taxon>Sphingobacteriia</taxon>
        <taxon>Sphingobacteriales</taxon>
        <taxon>Sphingobacteriaceae</taxon>
        <taxon>Sphingobacterium</taxon>
    </lineage>
</organism>
<keyword evidence="4 6" id="KW-0326">Glycosidase</keyword>
<feature type="signal peptide" evidence="7">
    <location>
        <begin position="1"/>
        <end position="29"/>
    </location>
</feature>
<evidence type="ECO:0000256" key="7">
    <source>
        <dbReference type="SAM" id="SignalP"/>
    </source>
</evidence>
<keyword evidence="3 6" id="KW-0378">Hydrolase</keyword>
<dbReference type="Proteomes" id="UP000322362">
    <property type="component" value="Unassembled WGS sequence"/>
</dbReference>
<reference evidence="8 9" key="1">
    <citation type="submission" date="2019-08" db="EMBL/GenBank/DDBJ databases">
        <title>Phlebobacter frassis gen. nov. sp. nov., a new member of family Sphingobacteriaceae isolated from sand fly rearing media.</title>
        <authorList>
            <person name="Kakumanu M.L."/>
            <person name="Marayati B.F."/>
            <person name="Wada-Katsumata A."/>
            <person name="Wasserberg G."/>
            <person name="Schal C."/>
            <person name="Apperson C.S."/>
            <person name="Ponnusamy L."/>
        </authorList>
    </citation>
    <scope>NUCLEOTIDE SEQUENCE [LARGE SCALE GENOMIC DNA]</scope>
    <source>
        <strain evidence="8 9">SSI9</strain>
    </source>
</reference>
<dbReference type="RefSeq" id="WP_148917329.1">
    <property type="nucleotide sequence ID" value="NZ_VTAV01000001.1"/>
</dbReference>
<dbReference type="PROSITE" id="PS51257">
    <property type="entry name" value="PROKAR_LIPOPROTEIN"/>
    <property type="match status" value="1"/>
</dbReference>